<evidence type="ECO:0000259" key="1">
    <source>
        <dbReference type="Pfam" id="PF03417"/>
    </source>
</evidence>
<gene>
    <name evidence="2" type="ORF">WH96_05155</name>
</gene>
<comment type="caution">
    <text evidence="2">The sequence shown here is derived from an EMBL/GenBank/DDBJ whole genome shotgun (WGS) entry which is preliminary data.</text>
</comment>
<proteinExistence type="predicted"/>
<dbReference type="RefSeq" id="WP_047763043.1">
    <property type="nucleotide sequence ID" value="NZ_LAQL01000003.1"/>
</dbReference>
<dbReference type="Pfam" id="PF03417">
    <property type="entry name" value="AAT"/>
    <property type="match status" value="1"/>
</dbReference>
<evidence type="ECO:0000313" key="3">
    <source>
        <dbReference type="Proteomes" id="UP000035444"/>
    </source>
</evidence>
<reference evidence="2 3" key="1">
    <citation type="submission" date="2015-03" db="EMBL/GenBank/DDBJ databases">
        <title>Genome Sequence of Kiloniella spongiae MEBiC09566, isolated from a marine sponge.</title>
        <authorList>
            <person name="Shao Z."/>
            <person name="Wang L."/>
            <person name="Li X."/>
        </authorList>
    </citation>
    <scope>NUCLEOTIDE SEQUENCE [LARGE SCALE GENOMIC DNA]</scope>
    <source>
        <strain evidence="2 3">MEBiC09566</strain>
    </source>
</reference>
<name>A0A0H2MH34_9PROT</name>
<dbReference type="EMBL" id="LAQL01000003">
    <property type="protein sequence ID" value="KLN61708.1"/>
    <property type="molecule type" value="Genomic_DNA"/>
</dbReference>
<dbReference type="Proteomes" id="UP000035444">
    <property type="component" value="Unassembled WGS sequence"/>
</dbReference>
<organism evidence="2 3">
    <name type="scientific">Kiloniella spongiae</name>
    <dbReference type="NCBI Taxonomy" id="1489064"/>
    <lineage>
        <taxon>Bacteria</taxon>
        <taxon>Pseudomonadati</taxon>
        <taxon>Pseudomonadota</taxon>
        <taxon>Alphaproteobacteria</taxon>
        <taxon>Rhodospirillales</taxon>
        <taxon>Kiloniellaceae</taxon>
        <taxon>Kiloniella</taxon>
    </lineage>
</organism>
<dbReference type="Gene3D" id="3.60.60.10">
    <property type="entry name" value="Penicillin V Acylase, Chain A"/>
    <property type="match status" value="1"/>
</dbReference>
<sequence length="251" mass="28266">MCTIGGIHISQDEYILFKNKDFTRSFYEDQIISNRDIWGAEGLETFAEDPATDDVYSGLSIGANKYGLFAADAHVNITTNQANNYDILVQIALEQGKDIETAIPAVQRYAEQNESWWGNIVLVDASGTVALEVRGKTLKIERATSKVHRTNHQYLHGVHNGLENNDSNSYGRFEWAKNHLEDANNIIDLKKMLASHDKELSNGTPTGICNHTYSQTVCSYLLHYKTGKTTLHHLNGFPCQVSHYNEQQLFN</sequence>
<dbReference type="OrthoDB" id="9824117at2"/>
<accession>A0A0H2MH34</accession>
<keyword evidence="3" id="KW-1185">Reference proteome</keyword>
<dbReference type="InterPro" id="IPR005079">
    <property type="entry name" value="Peptidase_C45_hydrolase"/>
</dbReference>
<evidence type="ECO:0000313" key="2">
    <source>
        <dbReference type="EMBL" id="KLN61708.1"/>
    </source>
</evidence>
<protein>
    <recommendedName>
        <fullName evidence="1">Peptidase C45 hydrolase domain-containing protein</fullName>
    </recommendedName>
</protein>
<dbReference type="AlphaFoldDB" id="A0A0H2MH34"/>
<feature type="domain" description="Peptidase C45 hydrolase" evidence="1">
    <location>
        <begin position="13"/>
        <end position="200"/>
    </location>
</feature>